<keyword evidence="1" id="KW-0732">Signal</keyword>
<keyword evidence="3" id="KW-1185">Reference proteome</keyword>
<name>A0A4U3KX29_9BACT</name>
<dbReference type="RefSeq" id="WP_137262769.1">
    <property type="nucleotide sequence ID" value="NZ_SZQL01000013.1"/>
</dbReference>
<feature type="chain" id="PRO_5020755626" evidence="1">
    <location>
        <begin position="27"/>
        <end position="335"/>
    </location>
</feature>
<organism evidence="2 3">
    <name type="scientific">Ilyomonas limi</name>
    <dbReference type="NCBI Taxonomy" id="2575867"/>
    <lineage>
        <taxon>Bacteria</taxon>
        <taxon>Pseudomonadati</taxon>
        <taxon>Bacteroidota</taxon>
        <taxon>Chitinophagia</taxon>
        <taxon>Chitinophagales</taxon>
        <taxon>Chitinophagaceae</taxon>
        <taxon>Ilyomonas</taxon>
    </lineage>
</organism>
<comment type="caution">
    <text evidence="2">The sequence shown here is derived from an EMBL/GenBank/DDBJ whole genome shotgun (WGS) entry which is preliminary data.</text>
</comment>
<reference evidence="2 3" key="1">
    <citation type="submission" date="2019-05" db="EMBL/GenBank/DDBJ databases">
        <title>Panacibacter sp. strain 17mud1-8 Genome sequencing and assembly.</title>
        <authorList>
            <person name="Chhetri G."/>
        </authorList>
    </citation>
    <scope>NUCLEOTIDE SEQUENCE [LARGE SCALE GENOMIC DNA]</scope>
    <source>
        <strain evidence="2 3">17mud1-8</strain>
    </source>
</reference>
<dbReference type="EMBL" id="SZQL01000013">
    <property type="protein sequence ID" value="TKK66952.1"/>
    <property type="molecule type" value="Genomic_DNA"/>
</dbReference>
<feature type="signal peptide" evidence="1">
    <location>
        <begin position="1"/>
        <end position="26"/>
    </location>
</feature>
<evidence type="ECO:0000256" key="1">
    <source>
        <dbReference type="SAM" id="SignalP"/>
    </source>
</evidence>
<sequence length="335" mass="37399">MRKGNYRHILICIAVCLIGNVFTARAQSVTGKWYGIGNPDIPGSSNSYLCEFIITQNGSNVTGYFNYFFRNGYFSNKLVGRYDASKRLLVLKPLPILYHLSANVGNGVDCIMTGVFKLKVAKVESTLSGEFLSDELHKYTSPPVKVNFRKLGKDEPELKERIKMKDLVLEEAPEVQTQAVPAQQTTAPAIVSTQPTTPLVLPSPTVKATEDAVKMRTNTYIRILDVVTDSVDVDLYDNGDFDADSISIFYNNKLIAHRQELSTRKPISLRVFVDSIEKHNDLLMFAENLGTIPPNSAIMIVKDGSNRYEIPLQSNYQKNGAVRLRKVQRTTLAGQ</sequence>
<evidence type="ECO:0000313" key="3">
    <source>
        <dbReference type="Proteomes" id="UP000305848"/>
    </source>
</evidence>
<dbReference type="Proteomes" id="UP000305848">
    <property type="component" value="Unassembled WGS sequence"/>
</dbReference>
<protein>
    <submittedName>
        <fullName evidence="2">Uncharacterized protein</fullName>
    </submittedName>
</protein>
<accession>A0A4U3KX29</accession>
<dbReference type="OrthoDB" id="639821at2"/>
<proteinExistence type="predicted"/>
<evidence type="ECO:0000313" key="2">
    <source>
        <dbReference type="EMBL" id="TKK66952.1"/>
    </source>
</evidence>
<dbReference type="AlphaFoldDB" id="A0A4U3KX29"/>
<gene>
    <name evidence="2" type="ORF">FC093_15745</name>
</gene>